<dbReference type="AlphaFoldDB" id="A0AAD8GV68"/>
<evidence type="ECO:0000256" key="1">
    <source>
        <dbReference type="SAM" id="Phobius"/>
    </source>
</evidence>
<dbReference type="EMBL" id="JAUIZM010000011">
    <property type="protein sequence ID" value="KAK1355104.1"/>
    <property type="molecule type" value="Genomic_DNA"/>
</dbReference>
<name>A0AAD8GV68_9APIA</name>
<accession>A0AAD8GV68</accession>
<keyword evidence="1" id="KW-1133">Transmembrane helix</keyword>
<keyword evidence="3" id="KW-1185">Reference proteome</keyword>
<comment type="caution">
    <text evidence="2">The sequence shown here is derived from an EMBL/GenBank/DDBJ whole genome shotgun (WGS) entry which is preliminary data.</text>
</comment>
<dbReference type="Proteomes" id="UP001237642">
    <property type="component" value="Unassembled WGS sequence"/>
</dbReference>
<proteinExistence type="predicted"/>
<organism evidence="2 3">
    <name type="scientific">Heracleum sosnowskyi</name>
    <dbReference type="NCBI Taxonomy" id="360622"/>
    <lineage>
        <taxon>Eukaryota</taxon>
        <taxon>Viridiplantae</taxon>
        <taxon>Streptophyta</taxon>
        <taxon>Embryophyta</taxon>
        <taxon>Tracheophyta</taxon>
        <taxon>Spermatophyta</taxon>
        <taxon>Magnoliopsida</taxon>
        <taxon>eudicotyledons</taxon>
        <taxon>Gunneridae</taxon>
        <taxon>Pentapetalae</taxon>
        <taxon>asterids</taxon>
        <taxon>campanulids</taxon>
        <taxon>Apiales</taxon>
        <taxon>Apiaceae</taxon>
        <taxon>Apioideae</taxon>
        <taxon>apioid superclade</taxon>
        <taxon>Tordylieae</taxon>
        <taxon>Tordyliinae</taxon>
        <taxon>Heracleum</taxon>
    </lineage>
</organism>
<sequence length="105" mass="11452">MIMVDDAMGGILKLRHGVRAASRSTLIGGTSLDLLEGLGILVDRYPLDKPSKGKHVAGSPGFRIKEPEATPFSKLSVARIYVICFLLKLYLISLNVLTKQTNELI</sequence>
<keyword evidence="1" id="KW-0812">Transmembrane</keyword>
<reference evidence="2" key="1">
    <citation type="submission" date="2023-02" db="EMBL/GenBank/DDBJ databases">
        <title>Genome of toxic invasive species Heracleum sosnowskyi carries increased number of genes despite the absence of recent whole-genome duplications.</title>
        <authorList>
            <person name="Schelkunov M."/>
            <person name="Shtratnikova V."/>
            <person name="Makarenko M."/>
            <person name="Klepikova A."/>
            <person name="Omelchenko D."/>
            <person name="Novikova G."/>
            <person name="Obukhova E."/>
            <person name="Bogdanov V."/>
            <person name="Penin A."/>
            <person name="Logacheva M."/>
        </authorList>
    </citation>
    <scope>NUCLEOTIDE SEQUENCE</scope>
    <source>
        <strain evidence="2">Hsosn_3</strain>
        <tissue evidence="2">Leaf</tissue>
    </source>
</reference>
<reference evidence="2" key="2">
    <citation type="submission" date="2023-05" db="EMBL/GenBank/DDBJ databases">
        <authorList>
            <person name="Schelkunov M.I."/>
        </authorList>
    </citation>
    <scope>NUCLEOTIDE SEQUENCE</scope>
    <source>
        <strain evidence="2">Hsosn_3</strain>
        <tissue evidence="2">Leaf</tissue>
    </source>
</reference>
<gene>
    <name evidence="2" type="ORF">POM88_048360</name>
</gene>
<keyword evidence="1" id="KW-0472">Membrane</keyword>
<evidence type="ECO:0000313" key="2">
    <source>
        <dbReference type="EMBL" id="KAK1355104.1"/>
    </source>
</evidence>
<protein>
    <submittedName>
        <fullName evidence="2">Uncharacterized protein</fullName>
    </submittedName>
</protein>
<feature type="transmembrane region" description="Helical" evidence="1">
    <location>
        <begin position="78"/>
        <end position="97"/>
    </location>
</feature>
<evidence type="ECO:0000313" key="3">
    <source>
        <dbReference type="Proteomes" id="UP001237642"/>
    </source>
</evidence>